<evidence type="ECO:0000313" key="10">
    <source>
        <dbReference type="EMBL" id="KAF8676676.1"/>
    </source>
</evidence>
<dbReference type="GO" id="GO:0030327">
    <property type="term" value="P:prenylated protein catabolic process"/>
    <property type="evidence" value="ECO:0007669"/>
    <property type="project" value="TreeGrafter"/>
</dbReference>
<evidence type="ECO:0000256" key="5">
    <source>
        <dbReference type="ARBA" id="ARBA00022827"/>
    </source>
</evidence>
<comment type="cofactor">
    <cofactor evidence="1">
        <name>FAD</name>
        <dbReference type="ChEBI" id="CHEBI:57692"/>
    </cofactor>
</comment>
<reference evidence="10" key="1">
    <citation type="submission" date="2020-09" db="EMBL/GenBank/DDBJ databases">
        <title>Comparative genome analyses of four rice-infecting Rhizoctonia solani isolates reveal extensive enrichment of homogalacturonan modification genes.</title>
        <authorList>
            <person name="Lee D.-Y."/>
            <person name="Jeon J."/>
            <person name="Kim K.-T."/>
            <person name="Cheong K."/>
            <person name="Song H."/>
            <person name="Choi G."/>
            <person name="Ko J."/>
            <person name="Opiyo S.O."/>
            <person name="Zuo S."/>
            <person name="Madhav S."/>
            <person name="Lee Y.-H."/>
            <person name="Wang G.-L."/>
        </authorList>
    </citation>
    <scope>NUCLEOTIDE SEQUENCE</scope>
    <source>
        <strain evidence="10">AG1-IA YN-7</strain>
    </source>
</reference>
<sequence length="491" mass="53408">MFSFFVLVLGSSLLFNEASAVSFKVAVIGAGAGGSSASYWLSLAKQRAAKGINIGVTVFEQDNRIGGRSEVVYPYGDTSYPPIEVGAALFTGGNKNMIRAASEFGLSLTSFGSPTNGTGVWDGSNLVWRTTNNSTADSIRSDQRYQDGSAKTLRLIIPYLTSFAKSYTHSFPSFATIADYSSAVGYTTLSTTTLKSYLTQGGVNSNWINDFISANTRFNYAQDASAINAVAGMASLASGNSYSIKTGNFRIFEQFLTRSGASLQLGTKVESIRKIGSKYIIETNKGEGEYDAVIVAAPLPLTKIKFIDTATKPSSFAKVNYVHLHSTTLTTTSPSLLPTYFKVDNSSMLPGTIVTTGEYGSRPEFTGLRYQYTLLRNGVTEYVVKIYSLEKLSNGKLEKLFGKNMVKWVHRQEWEAYPYFPSRSDFPPVKIDEGLYYVNAMEALFSTMETEIISSRNVVDILSKELLGSGLCGPTGAKGPITQTYVLGWDC</sequence>
<dbReference type="InterPro" id="IPR036188">
    <property type="entry name" value="FAD/NAD-bd_sf"/>
</dbReference>
<comment type="similarity">
    <text evidence="2">Belongs to the prenylcysteine oxidase family.</text>
</comment>
<keyword evidence="10" id="KW-0456">Lyase</keyword>
<dbReference type="SUPFAM" id="SSF51905">
    <property type="entry name" value="FAD/NAD(P)-binding domain"/>
    <property type="match status" value="1"/>
</dbReference>
<protein>
    <submittedName>
        <fullName evidence="10">Prenylcysteine lyase</fullName>
    </submittedName>
</protein>
<dbReference type="InterPro" id="IPR017046">
    <property type="entry name" value="Prenylcysteine_Oxase1"/>
</dbReference>
<dbReference type="Pfam" id="PF07156">
    <property type="entry name" value="Prenylcys_lyase"/>
    <property type="match status" value="1"/>
</dbReference>
<dbReference type="AlphaFoldDB" id="A0A8H7H5D5"/>
<dbReference type="EMBL" id="JACYCC010000043">
    <property type="protein sequence ID" value="KAF8676676.1"/>
    <property type="molecule type" value="Genomic_DNA"/>
</dbReference>
<gene>
    <name evidence="10" type="ORF">RHS04_06423</name>
</gene>
<feature type="chain" id="PRO_5034618211" evidence="8">
    <location>
        <begin position="21"/>
        <end position="491"/>
    </location>
</feature>
<keyword evidence="5" id="KW-0274">FAD</keyword>
<dbReference type="Gene3D" id="3.50.50.60">
    <property type="entry name" value="FAD/NAD(P)-binding domain"/>
    <property type="match status" value="1"/>
</dbReference>
<evidence type="ECO:0000256" key="6">
    <source>
        <dbReference type="ARBA" id="ARBA00023002"/>
    </source>
</evidence>
<dbReference type="InterPro" id="IPR010795">
    <property type="entry name" value="Prenylcys_lyase"/>
</dbReference>
<evidence type="ECO:0000256" key="3">
    <source>
        <dbReference type="ARBA" id="ARBA00022630"/>
    </source>
</evidence>
<evidence type="ECO:0000256" key="8">
    <source>
        <dbReference type="SAM" id="SignalP"/>
    </source>
</evidence>
<name>A0A8H7H5D5_9AGAM</name>
<evidence type="ECO:0000256" key="4">
    <source>
        <dbReference type="ARBA" id="ARBA00022729"/>
    </source>
</evidence>
<evidence type="ECO:0000259" key="9">
    <source>
        <dbReference type="Pfam" id="PF07156"/>
    </source>
</evidence>
<comment type="caution">
    <text evidence="10">The sequence shown here is derived from an EMBL/GenBank/DDBJ whole genome shotgun (WGS) entry which is preliminary data.</text>
</comment>
<dbReference type="GO" id="GO:0016829">
    <property type="term" value="F:lyase activity"/>
    <property type="evidence" value="ECO:0007669"/>
    <property type="project" value="UniProtKB-KW"/>
</dbReference>
<proteinExistence type="inferred from homology"/>
<evidence type="ECO:0000313" key="11">
    <source>
        <dbReference type="Proteomes" id="UP000650582"/>
    </source>
</evidence>
<feature type="domain" description="Prenylcysteine lyase" evidence="9">
    <location>
        <begin position="154"/>
        <end position="464"/>
    </location>
</feature>
<accession>A0A8H7H5D5</accession>
<keyword evidence="4 8" id="KW-0732">Signal</keyword>
<keyword evidence="3" id="KW-0285">Flavoprotein</keyword>
<dbReference type="PANTHER" id="PTHR15944:SF0">
    <property type="entry name" value="PRENYLCYSTEINE LYASE DOMAIN-CONTAINING PROTEIN"/>
    <property type="match status" value="1"/>
</dbReference>
<evidence type="ECO:0000256" key="2">
    <source>
        <dbReference type="ARBA" id="ARBA00009967"/>
    </source>
</evidence>
<organism evidence="10 11">
    <name type="scientific">Rhizoctonia solani</name>
    <dbReference type="NCBI Taxonomy" id="456999"/>
    <lineage>
        <taxon>Eukaryota</taxon>
        <taxon>Fungi</taxon>
        <taxon>Dikarya</taxon>
        <taxon>Basidiomycota</taxon>
        <taxon>Agaricomycotina</taxon>
        <taxon>Agaricomycetes</taxon>
        <taxon>Cantharellales</taxon>
        <taxon>Ceratobasidiaceae</taxon>
        <taxon>Rhizoctonia</taxon>
    </lineage>
</organism>
<dbReference type="Proteomes" id="UP000650582">
    <property type="component" value="Unassembled WGS sequence"/>
</dbReference>
<dbReference type="PANTHER" id="PTHR15944">
    <property type="entry name" value="FARNESYLCYSTEINE LYASE"/>
    <property type="match status" value="1"/>
</dbReference>
<keyword evidence="7" id="KW-0325">Glycoprotein</keyword>
<dbReference type="Pfam" id="PF13450">
    <property type="entry name" value="NAD_binding_8"/>
    <property type="match status" value="1"/>
</dbReference>
<dbReference type="GO" id="GO:0030328">
    <property type="term" value="P:prenylcysteine catabolic process"/>
    <property type="evidence" value="ECO:0007669"/>
    <property type="project" value="InterPro"/>
</dbReference>
<dbReference type="GO" id="GO:0001735">
    <property type="term" value="F:prenylcysteine oxidase activity"/>
    <property type="evidence" value="ECO:0007669"/>
    <property type="project" value="InterPro"/>
</dbReference>
<feature type="signal peptide" evidence="8">
    <location>
        <begin position="1"/>
        <end position="20"/>
    </location>
</feature>
<evidence type="ECO:0000256" key="7">
    <source>
        <dbReference type="ARBA" id="ARBA00023180"/>
    </source>
</evidence>
<evidence type="ECO:0000256" key="1">
    <source>
        <dbReference type="ARBA" id="ARBA00001974"/>
    </source>
</evidence>
<keyword evidence="6" id="KW-0560">Oxidoreductase</keyword>